<dbReference type="PANTHER" id="PTHR46100">
    <property type="entry name" value="IMP2'P"/>
    <property type="match status" value="1"/>
</dbReference>
<dbReference type="PANTHER" id="PTHR46100:SF2">
    <property type="entry name" value="OS05G0453700 PROTEIN"/>
    <property type="match status" value="1"/>
</dbReference>
<dbReference type="EMBL" id="OIVN01003469">
    <property type="protein sequence ID" value="SPD11479.1"/>
    <property type="molecule type" value="Genomic_DNA"/>
</dbReference>
<gene>
    <name evidence="1" type="ORF">FSB_LOCUS39361</name>
</gene>
<proteinExistence type="predicted"/>
<reference evidence="1" key="1">
    <citation type="submission" date="2018-02" db="EMBL/GenBank/DDBJ databases">
        <authorList>
            <person name="Cohen D.B."/>
            <person name="Kent A.D."/>
        </authorList>
    </citation>
    <scope>NUCLEOTIDE SEQUENCE</scope>
</reference>
<protein>
    <submittedName>
        <fullName evidence="1">Uncharacterized protein</fullName>
    </submittedName>
</protein>
<name>A0A2N9HIN1_FAGSY</name>
<evidence type="ECO:0000313" key="1">
    <source>
        <dbReference type="EMBL" id="SPD11479.1"/>
    </source>
</evidence>
<organism evidence="1">
    <name type="scientific">Fagus sylvatica</name>
    <name type="common">Beechnut</name>
    <dbReference type="NCBI Taxonomy" id="28930"/>
    <lineage>
        <taxon>Eukaryota</taxon>
        <taxon>Viridiplantae</taxon>
        <taxon>Streptophyta</taxon>
        <taxon>Embryophyta</taxon>
        <taxon>Tracheophyta</taxon>
        <taxon>Spermatophyta</taxon>
        <taxon>Magnoliopsida</taxon>
        <taxon>eudicotyledons</taxon>
        <taxon>Gunneridae</taxon>
        <taxon>Pentapetalae</taxon>
        <taxon>rosids</taxon>
        <taxon>fabids</taxon>
        <taxon>Fagales</taxon>
        <taxon>Fagaceae</taxon>
        <taxon>Fagus</taxon>
    </lineage>
</organism>
<sequence>MIHINPNTLDESCNQLWAKSGTPLIPLSEFREPEVMKKYDVPTDIEVLDTLDTASRQKECCCRRDDAGSAVAEEKNEFLDFVCWVFSL</sequence>
<accession>A0A2N9HIN1</accession>
<dbReference type="AlphaFoldDB" id="A0A2N9HIN1"/>